<evidence type="ECO:0000313" key="3">
    <source>
        <dbReference type="EMBL" id="CAL1679883.1"/>
    </source>
</evidence>
<organism evidence="3 4">
    <name type="scientific">Lasius platythorax</name>
    <dbReference type="NCBI Taxonomy" id="488582"/>
    <lineage>
        <taxon>Eukaryota</taxon>
        <taxon>Metazoa</taxon>
        <taxon>Ecdysozoa</taxon>
        <taxon>Arthropoda</taxon>
        <taxon>Hexapoda</taxon>
        <taxon>Insecta</taxon>
        <taxon>Pterygota</taxon>
        <taxon>Neoptera</taxon>
        <taxon>Endopterygota</taxon>
        <taxon>Hymenoptera</taxon>
        <taxon>Apocrita</taxon>
        <taxon>Aculeata</taxon>
        <taxon>Formicoidea</taxon>
        <taxon>Formicidae</taxon>
        <taxon>Formicinae</taxon>
        <taxon>Lasius</taxon>
        <taxon>Lasius</taxon>
    </lineage>
</organism>
<name>A0AAV2NJ95_9HYME</name>
<proteinExistence type="predicted"/>
<feature type="chain" id="PRO_5043405020" evidence="2">
    <location>
        <begin position="35"/>
        <end position="90"/>
    </location>
</feature>
<feature type="transmembrane region" description="Helical" evidence="1">
    <location>
        <begin position="56"/>
        <end position="80"/>
    </location>
</feature>
<dbReference type="EMBL" id="OZ034825">
    <property type="protein sequence ID" value="CAL1679883.1"/>
    <property type="molecule type" value="Genomic_DNA"/>
</dbReference>
<protein>
    <submittedName>
        <fullName evidence="3">Uncharacterized protein</fullName>
    </submittedName>
</protein>
<keyword evidence="1" id="KW-0812">Transmembrane</keyword>
<evidence type="ECO:0000256" key="1">
    <source>
        <dbReference type="SAM" id="Phobius"/>
    </source>
</evidence>
<keyword evidence="1" id="KW-0472">Membrane</keyword>
<reference evidence="3" key="1">
    <citation type="submission" date="2024-04" db="EMBL/GenBank/DDBJ databases">
        <authorList>
            <consortium name="Molecular Ecology Group"/>
        </authorList>
    </citation>
    <scope>NUCLEOTIDE SEQUENCE</scope>
</reference>
<keyword evidence="1" id="KW-1133">Transmembrane helix</keyword>
<gene>
    <name evidence="3" type="ORF">LPLAT_LOCUS5996</name>
</gene>
<evidence type="ECO:0000256" key="2">
    <source>
        <dbReference type="SAM" id="SignalP"/>
    </source>
</evidence>
<dbReference type="AlphaFoldDB" id="A0AAV2NJ95"/>
<sequence>MRHTPSFAALTTKMFPRGLLLILLFCILYCHCYAQVTEKKTTAMPNEIKSTMNDSMIISTIMVCTMFSVMIILVPTVLYYRYYSKEEIVE</sequence>
<keyword evidence="4" id="KW-1185">Reference proteome</keyword>
<dbReference type="Proteomes" id="UP001497644">
    <property type="component" value="Chromosome 2"/>
</dbReference>
<evidence type="ECO:0000313" key="4">
    <source>
        <dbReference type="Proteomes" id="UP001497644"/>
    </source>
</evidence>
<accession>A0AAV2NJ95</accession>
<keyword evidence="2" id="KW-0732">Signal</keyword>
<feature type="signal peptide" evidence="2">
    <location>
        <begin position="1"/>
        <end position="34"/>
    </location>
</feature>